<keyword evidence="3" id="KW-0813">Transport</keyword>
<dbReference type="EMBL" id="FRDI01000006">
    <property type="protein sequence ID" value="SHN65481.1"/>
    <property type="molecule type" value="Genomic_DNA"/>
</dbReference>
<comment type="similarity">
    <text evidence="2">Belongs to the membrane fusion protein (MFP) (TC 8.A.1) family.</text>
</comment>
<feature type="domain" description="AprE-like long alpha-helical hairpin" evidence="11">
    <location>
        <begin position="95"/>
        <end position="277"/>
    </location>
</feature>
<evidence type="ECO:0000313" key="13">
    <source>
        <dbReference type="EMBL" id="SHN65481.1"/>
    </source>
</evidence>
<keyword evidence="7 10" id="KW-1133">Transmembrane helix</keyword>
<dbReference type="Pfam" id="PF26002">
    <property type="entry name" value="Beta-barrel_AprE"/>
    <property type="match status" value="1"/>
</dbReference>
<evidence type="ECO:0000256" key="7">
    <source>
        <dbReference type="ARBA" id="ARBA00022989"/>
    </source>
</evidence>
<dbReference type="InterPro" id="IPR058982">
    <property type="entry name" value="Beta-barrel_AprE"/>
</dbReference>
<feature type="domain" description="AprE-like beta-barrel" evidence="12">
    <location>
        <begin position="317"/>
        <end position="406"/>
    </location>
</feature>
<keyword evidence="5" id="KW-0997">Cell inner membrane</keyword>
<dbReference type="InterPro" id="IPR010129">
    <property type="entry name" value="T1SS_HlyD"/>
</dbReference>
<evidence type="ECO:0000256" key="4">
    <source>
        <dbReference type="ARBA" id="ARBA00022475"/>
    </source>
</evidence>
<dbReference type="STRING" id="1121455.SAMN02745728_01533"/>
<dbReference type="InterPro" id="IPR050739">
    <property type="entry name" value="MFP"/>
</dbReference>
<keyword evidence="6 10" id="KW-0812">Transmembrane</keyword>
<evidence type="ECO:0000256" key="1">
    <source>
        <dbReference type="ARBA" id="ARBA00004377"/>
    </source>
</evidence>
<keyword evidence="14" id="KW-1185">Reference proteome</keyword>
<keyword evidence="9" id="KW-0175">Coiled coil</keyword>
<evidence type="ECO:0000256" key="5">
    <source>
        <dbReference type="ARBA" id="ARBA00022519"/>
    </source>
</evidence>
<sequence length="429" mass="47674">MSEVDAALNRKAHPLTYIISVSILIFFIVLIFWAGHAPIDQMTRGMGTVVPSQRVEEIKNPDTSMLNIQSVNVKENQIVAPGDVLVVLSNEQAKSVVEDALNKKAEHTAALIRLEAEYNDTEPVFPQELIDVNPVLVQDQKALFFSRNADREAEESRLNAQLDQKKQEVQSAMELKKQNEDSLANALQRRNIAAPLVAKGTFPRLQFLDIEQQVNSLRSEVERAAGQIISAQRGVAEVEAQIDQVTTRLNSQIQEEIAKRRSELNSITQMLVASQDRASRTTLTATKRATVKRILLNSGPVQGGQAILELLPLDGTLLIEAKIAPADIGFIHKDQKAMIKFTSYDFTVFGGLEALVESISVDTIEDKKGEIFYTVKLRTIESELKYKGEPLPIIPGMQASVDIITGQRTVLSYLLKPILKAKEDALRER</sequence>
<evidence type="ECO:0000259" key="11">
    <source>
        <dbReference type="Pfam" id="PF25994"/>
    </source>
</evidence>
<accession>A0A1M7T453</accession>
<proteinExistence type="inferred from homology"/>
<evidence type="ECO:0000256" key="3">
    <source>
        <dbReference type="ARBA" id="ARBA00022448"/>
    </source>
</evidence>
<gene>
    <name evidence="13" type="ORF">SAMN02745728_01533</name>
</gene>
<dbReference type="NCBIfam" id="TIGR01843">
    <property type="entry name" value="type_I_hlyD"/>
    <property type="match status" value="1"/>
</dbReference>
<evidence type="ECO:0000256" key="8">
    <source>
        <dbReference type="ARBA" id="ARBA00023136"/>
    </source>
</evidence>
<feature type="transmembrane region" description="Helical" evidence="10">
    <location>
        <begin position="15"/>
        <end position="34"/>
    </location>
</feature>
<evidence type="ECO:0000256" key="9">
    <source>
        <dbReference type="SAM" id="Coils"/>
    </source>
</evidence>
<evidence type="ECO:0000256" key="6">
    <source>
        <dbReference type="ARBA" id="ARBA00022692"/>
    </source>
</evidence>
<dbReference type="Proteomes" id="UP000186469">
    <property type="component" value="Unassembled WGS sequence"/>
</dbReference>
<dbReference type="PRINTS" id="PR01490">
    <property type="entry name" value="RTXTOXIND"/>
</dbReference>
<protein>
    <submittedName>
        <fullName evidence="13">Membrane fusion protein, adhesin transport system</fullName>
    </submittedName>
</protein>
<dbReference type="InterPro" id="IPR058781">
    <property type="entry name" value="HH_AprE-like"/>
</dbReference>
<dbReference type="InterPro" id="IPR006144">
    <property type="entry name" value="Secretion_HlyD_CS"/>
</dbReference>
<dbReference type="AlphaFoldDB" id="A0A1M7T453"/>
<dbReference type="Pfam" id="PF25994">
    <property type="entry name" value="HH_AprE"/>
    <property type="match status" value="1"/>
</dbReference>
<evidence type="ECO:0000259" key="12">
    <source>
        <dbReference type="Pfam" id="PF26002"/>
    </source>
</evidence>
<reference evidence="13 14" key="1">
    <citation type="submission" date="2016-12" db="EMBL/GenBank/DDBJ databases">
        <authorList>
            <person name="Song W.-J."/>
            <person name="Kurnit D.M."/>
        </authorList>
    </citation>
    <scope>NUCLEOTIDE SEQUENCE [LARGE SCALE GENOMIC DNA]</scope>
    <source>
        <strain evidence="13 14">DSM 11393</strain>
    </source>
</reference>
<keyword evidence="4" id="KW-1003">Cell membrane</keyword>
<dbReference type="PANTHER" id="PTHR30386">
    <property type="entry name" value="MEMBRANE FUSION SUBUNIT OF EMRAB-TOLC MULTIDRUG EFFLUX PUMP"/>
    <property type="match status" value="1"/>
</dbReference>
<dbReference type="GO" id="GO:0005886">
    <property type="term" value="C:plasma membrane"/>
    <property type="evidence" value="ECO:0007669"/>
    <property type="project" value="UniProtKB-SubCell"/>
</dbReference>
<dbReference type="PANTHER" id="PTHR30386:SF26">
    <property type="entry name" value="TRANSPORT PROTEIN COMB"/>
    <property type="match status" value="1"/>
</dbReference>
<evidence type="ECO:0000256" key="10">
    <source>
        <dbReference type="SAM" id="Phobius"/>
    </source>
</evidence>
<keyword evidence="8 10" id="KW-0472">Membrane</keyword>
<name>A0A1M7T453_9BACT</name>
<dbReference type="PROSITE" id="PS00543">
    <property type="entry name" value="HLYD_FAMILY"/>
    <property type="match status" value="1"/>
</dbReference>
<feature type="coiled-coil region" evidence="9">
    <location>
        <begin position="148"/>
        <end position="182"/>
    </location>
</feature>
<dbReference type="Gene3D" id="2.40.30.170">
    <property type="match status" value="1"/>
</dbReference>
<evidence type="ECO:0000313" key="14">
    <source>
        <dbReference type="Proteomes" id="UP000186469"/>
    </source>
</evidence>
<organism evidence="13 14">
    <name type="scientific">Desulfovibrio litoralis DSM 11393</name>
    <dbReference type="NCBI Taxonomy" id="1121455"/>
    <lineage>
        <taxon>Bacteria</taxon>
        <taxon>Pseudomonadati</taxon>
        <taxon>Thermodesulfobacteriota</taxon>
        <taxon>Desulfovibrionia</taxon>
        <taxon>Desulfovibrionales</taxon>
        <taxon>Desulfovibrionaceae</taxon>
        <taxon>Desulfovibrio</taxon>
    </lineage>
</organism>
<dbReference type="GO" id="GO:0009306">
    <property type="term" value="P:protein secretion"/>
    <property type="evidence" value="ECO:0007669"/>
    <property type="project" value="InterPro"/>
</dbReference>
<evidence type="ECO:0000256" key="2">
    <source>
        <dbReference type="ARBA" id="ARBA00009477"/>
    </source>
</evidence>
<comment type="subcellular location">
    <subcellularLocation>
        <location evidence="1">Cell inner membrane</location>
        <topology evidence="1">Single-pass membrane protein</topology>
    </subcellularLocation>
</comment>